<accession>A0A0A9DKD0</accession>
<sequence>MTMLVPKFLVCDYRCQCRSAHIWGSTVIHAPHTTPWMDLAVPHYLCLPLAPMLVQCLSQNPTLACSLIQGSPTPLPPNSKRRRNLSLYDPVACAWLGVARSALAWSVATTVF</sequence>
<dbReference type="EMBL" id="GBRH01209614">
    <property type="protein sequence ID" value="JAD88281.1"/>
    <property type="molecule type" value="Transcribed_RNA"/>
</dbReference>
<dbReference type="AlphaFoldDB" id="A0A0A9DKD0"/>
<reference evidence="1" key="2">
    <citation type="journal article" date="2015" name="Data Brief">
        <title>Shoot transcriptome of the giant reed, Arundo donax.</title>
        <authorList>
            <person name="Barrero R.A."/>
            <person name="Guerrero F.D."/>
            <person name="Moolhuijzen P."/>
            <person name="Goolsby J.A."/>
            <person name="Tidwell J."/>
            <person name="Bellgard S.E."/>
            <person name="Bellgard M.I."/>
        </authorList>
    </citation>
    <scope>NUCLEOTIDE SEQUENCE</scope>
    <source>
        <tissue evidence="1">Shoot tissue taken approximately 20 cm above the soil surface</tissue>
    </source>
</reference>
<proteinExistence type="predicted"/>
<name>A0A0A9DKD0_ARUDO</name>
<reference evidence="1" key="1">
    <citation type="submission" date="2014-09" db="EMBL/GenBank/DDBJ databases">
        <authorList>
            <person name="Magalhaes I.L.F."/>
            <person name="Oliveira U."/>
            <person name="Santos F.R."/>
            <person name="Vidigal T.H.D.A."/>
            <person name="Brescovit A.D."/>
            <person name="Santos A.J."/>
        </authorList>
    </citation>
    <scope>NUCLEOTIDE SEQUENCE</scope>
    <source>
        <tissue evidence="1">Shoot tissue taken approximately 20 cm above the soil surface</tissue>
    </source>
</reference>
<organism evidence="1">
    <name type="scientific">Arundo donax</name>
    <name type="common">Giant reed</name>
    <name type="synonym">Donax arundinaceus</name>
    <dbReference type="NCBI Taxonomy" id="35708"/>
    <lineage>
        <taxon>Eukaryota</taxon>
        <taxon>Viridiplantae</taxon>
        <taxon>Streptophyta</taxon>
        <taxon>Embryophyta</taxon>
        <taxon>Tracheophyta</taxon>
        <taxon>Spermatophyta</taxon>
        <taxon>Magnoliopsida</taxon>
        <taxon>Liliopsida</taxon>
        <taxon>Poales</taxon>
        <taxon>Poaceae</taxon>
        <taxon>PACMAD clade</taxon>
        <taxon>Arundinoideae</taxon>
        <taxon>Arundineae</taxon>
        <taxon>Arundo</taxon>
    </lineage>
</organism>
<protein>
    <submittedName>
        <fullName evidence="1">Uncharacterized protein</fullName>
    </submittedName>
</protein>
<evidence type="ECO:0000313" key="1">
    <source>
        <dbReference type="EMBL" id="JAD88281.1"/>
    </source>
</evidence>